<evidence type="ECO:0000313" key="4">
    <source>
        <dbReference type="Proteomes" id="UP000820818"/>
    </source>
</evidence>
<evidence type="ECO:0000313" key="3">
    <source>
        <dbReference type="EMBL" id="KAI9555746.1"/>
    </source>
</evidence>
<dbReference type="PANTHER" id="PTHR34343:SF1">
    <property type="entry name" value="SEROLOGICALLY DEFINED COLON CANCER ANTIGEN 8"/>
    <property type="match status" value="1"/>
</dbReference>
<dbReference type="GO" id="GO:0005813">
    <property type="term" value="C:centrosome"/>
    <property type="evidence" value="ECO:0007669"/>
    <property type="project" value="InterPro"/>
</dbReference>
<dbReference type="EMBL" id="WJBH02000007">
    <property type="protein sequence ID" value="KAI9555746.1"/>
    <property type="molecule type" value="Genomic_DNA"/>
</dbReference>
<accession>A0AAD5L483</accession>
<comment type="caution">
    <text evidence="3">The sequence shown here is derived from an EMBL/GenBank/DDBJ whole genome shotgun (WGS) entry which is preliminary data.</text>
</comment>
<dbReference type="GO" id="GO:0007098">
    <property type="term" value="P:centrosome cycle"/>
    <property type="evidence" value="ECO:0007669"/>
    <property type="project" value="InterPro"/>
</dbReference>
<feature type="compositionally biased region" description="Polar residues" evidence="2">
    <location>
        <begin position="53"/>
        <end position="64"/>
    </location>
</feature>
<reference evidence="3 4" key="1">
    <citation type="submission" date="2022-05" db="EMBL/GenBank/DDBJ databases">
        <title>A multi-omics perspective on studying reproductive biology in Daphnia sinensis.</title>
        <authorList>
            <person name="Jia J."/>
        </authorList>
    </citation>
    <scope>NUCLEOTIDE SEQUENCE [LARGE SCALE GENOMIC DNA]</scope>
    <source>
        <strain evidence="3 4">WSL</strain>
    </source>
</reference>
<sequence>MKSQRMDLRRSDSPDEYYRAVHQLKQFLSESDSSDHQVYKSGLKDSVRHDATSSENSETKSLSARKSLFKSPLPHKSGLVIEGSNTDYILTGWIQKQMIYIKALEKEVAFYRKQVPGIVSETKVMISNEESNRMGQANVVTQRLFSLIDTISNAKLSVSHESCEVQRKKLMQDLAAAQHQIQILTHQWAEHTCWNGQDKSKLPEDITREKSDLLSTVNLLRSTISSLQQREADALGQVQQSVEVAEQAQLERVQMENEVRRLVSLVDQHEQQIATLNADHSRRLQEERTRWETKLSEQVSALKRERDLRDEALTRLSLDLEQSQRNEAVLKNEIQIKSNLLESSRQDFQRQISQMQSEQGRLAGQQAELQRRLGEAELRAELNCKASEQEANSVRVESEFLRRKIDLLTKEAENRKQDYDKAIKELEQRNLELHLAASQREGERVQAVKSGSQASSLVKYLEQREVSLLHSLQEARRKHDEKCREMTNIIDEQRSIIQTLKEEYAALIEDFQKSLVTDDG</sequence>
<proteinExistence type="predicted"/>
<feature type="region of interest" description="Disordered" evidence="2">
    <location>
        <begin position="30"/>
        <end position="66"/>
    </location>
</feature>
<dbReference type="AlphaFoldDB" id="A0AAD5L483"/>
<keyword evidence="4" id="KW-1185">Reference proteome</keyword>
<dbReference type="GO" id="GO:0030010">
    <property type="term" value="P:establishment of cell polarity"/>
    <property type="evidence" value="ECO:0007669"/>
    <property type="project" value="TreeGrafter"/>
</dbReference>
<dbReference type="Pfam" id="PF15964">
    <property type="entry name" value="CCCAP"/>
    <property type="match status" value="1"/>
</dbReference>
<feature type="coiled-coil region" evidence="1">
    <location>
        <begin position="398"/>
        <end position="436"/>
    </location>
</feature>
<organism evidence="3 4">
    <name type="scientific">Daphnia sinensis</name>
    <dbReference type="NCBI Taxonomy" id="1820382"/>
    <lineage>
        <taxon>Eukaryota</taxon>
        <taxon>Metazoa</taxon>
        <taxon>Ecdysozoa</taxon>
        <taxon>Arthropoda</taxon>
        <taxon>Crustacea</taxon>
        <taxon>Branchiopoda</taxon>
        <taxon>Diplostraca</taxon>
        <taxon>Cladocera</taxon>
        <taxon>Anomopoda</taxon>
        <taxon>Daphniidae</taxon>
        <taxon>Daphnia</taxon>
        <taxon>Daphnia similis group</taxon>
    </lineage>
</organism>
<dbReference type="GO" id="GO:0005814">
    <property type="term" value="C:centriole"/>
    <property type="evidence" value="ECO:0007669"/>
    <property type="project" value="TreeGrafter"/>
</dbReference>
<dbReference type="PANTHER" id="PTHR34343">
    <property type="entry name" value="SEROLOGICALLY DEFINED COLON CANCER ANTIGEN 8"/>
    <property type="match status" value="1"/>
</dbReference>
<feature type="coiled-coil region" evidence="1">
    <location>
        <begin position="472"/>
        <end position="510"/>
    </location>
</feature>
<dbReference type="GO" id="GO:0035148">
    <property type="term" value="P:tube formation"/>
    <property type="evidence" value="ECO:0007669"/>
    <property type="project" value="TreeGrafter"/>
</dbReference>
<keyword evidence="1" id="KW-0175">Coiled coil</keyword>
<dbReference type="GO" id="GO:0001764">
    <property type="term" value="P:neuron migration"/>
    <property type="evidence" value="ECO:0007669"/>
    <property type="project" value="TreeGrafter"/>
</dbReference>
<protein>
    <submittedName>
        <fullName evidence="3">Uncharacterized protein</fullName>
    </submittedName>
</protein>
<feature type="coiled-coil region" evidence="1">
    <location>
        <begin position="160"/>
        <end position="187"/>
    </location>
</feature>
<dbReference type="Proteomes" id="UP000820818">
    <property type="component" value="Linkage Group LG7"/>
</dbReference>
<gene>
    <name evidence="3" type="ORF">GHT06_018261</name>
</gene>
<name>A0AAD5L483_9CRUS</name>
<feature type="compositionally biased region" description="Basic and acidic residues" evidence="2">
    <location>
        <begin position="33"/>
        <end position="52"/>
    </location>
</feature>
<dbReference type="InterPro" id="IPR031887">
    <property type="entry name" value="SDCCAG8"/>
</dbReference>
<feature type="coiled-coil region" evidence="1">
    <location>
        <begin position="238"/>
        <end position="279"/>
    </location>
</feature>
<evidence type="ECO:0000256" key="2">
    <source>
        <dbReference type="SAM" id="MobiDB-lite"/>
    </source>
</evidence>
<evidence type="ECO:0000256" key="1">
    <source>
        <dbReference type="SAM" id="Coils"/>
    </source>
</evidence>